<protein>
    <submittedName>
        <fullName evidence="1">Uncharacterized protein</fullName>
    </submittedName>
</protein>
<sequence length="235" mass="27099">MEQKSAISEIPKTPLHLKAEGIRSELPENLKVNSTISTGLKALEKADQIIQETSETIQKLNQDRTRNSIDKRVTAYEYSSKKLEKIRDFGSRAERDLRDVVNSINSRIEEGIEDNASRKPLAKETRALFREMDDSKKHSFLNKAIDSGKFELAEYVLGVPSELTGFDDETRDRFIEHFKQTKFKDEIEKRDHIKSVADSVGQLSNYFGRYVQKLDNYEVQQSLKLRNDVDTALKR</sequence>
<gene>
    <name evidence="1" type="ORF">L6773_17575</name>
</gene>
<dbReference type="Proteomes" id="UP001165366">
    <property type="component" value="Unassembled WGS sequence"/>
</dbReference>
<comment type="caution">
    <text evidence="1">The sequence shown here is derived from an EMBL/GenBank/DDBJ whole genome shotgun (WGS) entry which is preliminary data.</text>
</comment>
<organism evidence="1 2">
    <name type="scientific">Rhodohalobacter sulfatireducens</name>
    <dbReference type="NCBI Taxonomy" id="2911366"/>
    <lineage>
        <taxon>Bacteria</taxon>
        <taxon>Pseudomonadati</taxon>
        <taxon>Balneolota</taxon>
        <taxon>Balneolia</taxon>
        <taxon>Balneolales</taxon>
        <taxon>Balneolaceae</taxon>
        <taxon>Rhodohalobacter</taxon>
    </lineage>
</organism>
<reference evidence="1" key="2">
    <citation type="submission" date="2024-05" db="EMBL/GenBank/DDBJ databases">
        <title>Rhodohalobacter halophilus gen. nov., sp. nov., a moderately halophilic member of the family Balneolaceae.</title>
        <authorList>
            <person name="Xia J."/>
        </authorList>
    </citation>
    <scope>NUCLEOTIDE SEQUENCE</scope>
    <source>
        <strain evidence="1">WB101</strain>
    </source>
</reference>
<accession>A0ABS9KHT4</accession>
<dbReference type="RefSeq" id="WP_237855779.1">
    <property type="nucleotide sequence ID" value="NZ_JAKLWS010000032.1"/>
</dbReference>
<reference evidence="1" key="1">
    <citation type="submission" date="2022-01" db="EMBL/GenBank/DDBJ databases">
        <authorList>
            <person name="Wang Y."/>
        </authorList>
    </citation>
    <scope>NUCLEOTIDE SEQUENCE</scope>
    <source>
        <strain evidence="1">WB101</strain>
    </source>
</reference>
<keyword evidence="2" id="KW-1185">Reference proteome</keyword>
<evidence type="ECO:0000313" key="2">
    <source>
        <dbReference type="Proteomes" id="UP001165366"/>
    </source>
</evidence>
<name>A0ABS9KHT4_9BACT</name>
<proteinExistence type="predicted"/>
<evidence type="ECO:0000313" key="1">
    <source>
        <dbReference type="EMBL" id="MCG2590391.1"/>
    </source>
</evidence>
<dbReference type="EMBL" id="JAKLWS010000032">
    <property type="protein sequence ID" value="MCG2590391.1"/>
    <property type="molecule type" value="Genomic_DNA"/>
</dbReference>